<evidence type="ECO:0000313" key="3">
    <source>
        <dbReference type="Proteomes" id="UP000272942"/>
    </source>
</evidence>
<protein>
    <submittedName>
        <fullName evidence="4">C2H2-type domain-containing protein</fullName>
    </submittedName>
</protein>
<dbReference type="WBParaSite" id="ECPE_0001080001-mRNA-1">
    <property type="protein sequence ID" value="ECPE_0001080001-mRNA-1"/>
    <property type="gene ID" value="ECPE_0001080001"/>
</dbReference>
<evidence type="ECO:0000256" key="1">
    <source>
        <dbReference type="SAM" id="MobiDB-lite"/>
    </source>
</evidence>
<evidence type="ECO:0000313" key="4">
    <source>
        <dbReference type="WBParaSite" id="ECPE_0001080001-mRNA-1"/>
    </source>
</evidence>
<reference evidence="4" key="1">
    <citation type="submission" date="2016-06" db="UniProtKB">
        <authorList>
            <consortium name="WormBaseParasite"/>
        </authorList>
    </citation>
    <scope>IDENTIFICATION</scope>
</reference>
<organism evidence="4">
    <name type="scientific">Echinostoma caproni</name>
    <dbReference type="NCBI Taxonomy" id="27848"/>
    <lineage>
        <taxon>Eukaryota</taxon>
        <taxon>Metazoa</taxon>
        <taxon>Spiralia</taxon>
        <taxon>Lophotrochozoa</taxon>
        <taxon>Platyhelminthes</taxon>
        <taxon>Trematoda</taxon>
        <taxon>Digenea</taxon>
        <taxon>Plagiorchiida</taxon>
        <taxon>Echinostomata</taxon>
        <taxon>Echinostomatoidea</taxon>
        <taxon>Echinostomatidae</taxon>
        <taxon>Echinostoma</taxon>
    </lineage>
</organism>
<evidence type="ECO:0000313" key="2">
    <source>
        <dbReference type="EMBL" id="VDP87582.1"/>
    </source>
</evidence>
<sequence>MYATFRRLIGDFDERRAAVSMILSKIAEDPHSASCPNCSYTHMQTNGHFETGPSNHAYVINTDSPMNPTPDCGDLRSGNYSTDQSISYEQYEGGSNSLLSRDSLTVYRNPASTLQASLSPILFTFATPEVTAISPSALGMMSSAYQPDFNQVVMNNTPQPRVITASPHLLNTPGIPPATPSQTSIPVPSAVGCPLPPPPLLTSFYYRSKLIPVPHGSELTVTSVNSTAASFRNTAPVSLSSWFPQTGHFNPIRLPMTARPTIPVGLLTSLPGSTLLPEEHSSLLQFSSPLRVDSRCAMGVIPTSYHQIGPSDTTCSPGYSDTPAPMILMSFRPVQTENREEVPIGPSEPVQIVTDSPKPGKELDAEVGATENDETGMTTVTGRDRSVVSHTRYCSGDSTDSALTASLTSLRLHSSIEEQPPDRVTQYSPYPSTQRALFPPSYPAAFGSATGTVPLLRFDAPGAPFTGNSGSPHSVLACSTSSSDYGLLEYSYIVPQALSSHLSGSTVYGATIPAPVGSEHSPANFQASPLVYTLPSFDISNDANIGLSYPSIGTGLTPTMGTFTSPGGLTPPGLLQLRYNPTFMNMANTAITDQRMRGGVDSISQVKLPDSPNGTINHIEPYLNGLSNSFCPSMPIESPSRANTPQTSSGLLLVGTMQQVQHALSVLNTQAAAAHPTTVTNTQSMGTIVASTATCPEASPTWTTSFVLEGPLRVDRIQPLSLPPDWSRSPVRGTPQSVL</sequence>
<feature type="region of interest" description="Disordered" evidence="1">
    <location>
        <begin position="340"/>
        <end position="378"/>
    </location>
</feature>
<keyword evidence="3" id="KW-1185">Reference proteome</keyword>
<gene>
    <name evidence="2" type="ORF">ECPE_LOCUS10767</name>
</gene>
<proteinExistence type="predicted"/>
<dbReference type="Proteomes" id="UP000272942">
    <property type="component" value="Unassembled WGS sequence"/>
</dbReference>
<reference evidence="2 3" key="2">
    <citation type="submission" date="2018-11" db="EMBL/GenBank/DDBJ databases">
        <authorList>
            <consortium name="Pathogen Informatics"/>
        </authorList>
    </citation>
    <scope>NUCLEOTIDE SEQUENCE [LARGE SCALE GENOMIC DNA]</scope>
    <source>
        <strain evidence="2 3">Egypt</strain>
    </source>
</reference>
<feature type="region of interest" description="Disordered" evidence="1">
    <location>
        <begin position="720"/>
        <end position="739"/>
    </location>
</feature>
<dbReference type="EMBL" id="UZAN01049629">
    <property type="protein sequence ID" value="VDP87582.1"/>
    <property type="molecule type" value="Genomic_DNA"/>
</dbReference>
<dbReference type="OrthoDB" id="6274291at2759"/>
<name>A0A183AUY2_9TREM</name>
<accession>A0A183AUY2</accession>
<dbReference type="AlphaFoldDB" id="A0A183AUY2"/>